<dbReference type="SUPFAM" id="SSF47616">
    <property type="entry name" value="GST C-terminal domain-like"/>
    <property type="match status" value="1"/>
</dbReference>
<evidence type="ECO:0000259" key="2">
    <source>
        <dbReference type="PROSITE" id="PS50405"/>
    </source>
</evidence>
<feature type="domain" description="GST C-terminal" evidence="2">
    <location>
        <begin position="86"/>
        <end position="209"/>
    </location>
</feature>
<evidence type="ECO:0000313" key="4">
    <source>
        <dbReference type="Proteomes" id="UP000597886"/>
    </source>
</evidence>
<gene>
    <name evidence="3" type="ORF">GS634_10960</name>
</gene>
<reference evidence="3" key="1">
    <citation type="submission" date="2019-12" db="EMBL/GenBank/DDBJ databases">
        <title>Ruegeria JWLKs population differentiation of coral mucus and skeleton niches.</title>
        <authorList>
            <person name="Luo D."/>
        </authorList>
    </citation>
    <scope>NUCLEOTIDE SEQUENCE</scope>
    <source>
        <strain evidence="3">HKCCD6181</strain>
    </source>
</reference>
<dbReference type="PANTHER" id="PTHR44051:SF8">
    <property type="entry name" value="GLUTATHIONE S-TRANSFERASE GSTA"/>
    <property type="match status" value="1"/>
</dbReference>
<accession>A0AA90Z0S5</accession>
<dbReference type="SUPFAM" id="SSF52833">
    <property type="entry name" value="Thioredoxin-like"/>
    <property type="match status" value="1"/>
</dbReference>
<comment type="caution">
    <text evidence="3">The sequence shown here is derived from an EMBL/GenBank/DDBJ whole genome shotgun (WGS) entry which is preliminary data.</text>
</comment>
<dbReference type="Gene3D" id="3.40.30.10">
    <property type="entry name" value="Glutaredoxin"/>
    <property type="match status" value="1"/>
</dbReference>
<dbReference type="EMBL" id="WVRA01000003">
    <property type="protein sequence ID" value="NOE18636.1"/>
    <property type="molecule type" value="Genomic_DNA"/>
</dbReference>
<dbReference type="PROSITE" id="PS50404">
    <property type="entry name" value="GST_NTER"/>
    <property type="match status" value="1"/>
</dbReference>
<dbReference type="InterPro" id="IPR040079">
    <property type="entry name" value="Glutathione_S-Trfase"/>
</dbReference>
<dbReference type="CDD" id="cd03051">
    <property type="entry name" value="GST_N_GTT2_like"/>
    <property type="match status" value="1"/>
</dbReference>
<name>A0AA90Z0S5_9RHOB</name>
<protein>
    <submittedName>
        <fullName evidence="3">Glutathione S-transferase</fullName>
    </submittedName>
</protein>
<dbReference type="PANTHER" id="PTHR44051">
    <property type="entry name" value="GLUTATHIONE S-TRANSFERASE-RELATED"/>
    <property type="match status" value="1"/>
</dbReference>
<dbReference type="InterPro" id="IPR010987">
    <property type="entry name" value="Glutathione-S-Trfase_C-like"/>
</dbReference>
<dbReference type="PROSITE" id="PS50405">
    <property type="entry name" value="GST_CTER"/>
    <property type="match status" value="1"/>
</dbReference>
<dbReference type="Proteomes" id="UP000597886">
    <property type="component" value="Unassembled WGS sequence"/>
</dbReference>
<dbReference type="InterPro" id="IPR036249">
    <property type="entry name" value="Thioredoxin-like_sf"/>
</dbReference>
<evidence type="ECO:0000313" key="3">
    <source>
        <dbReference type="EMBL" id="NOE18636.1"/>
    </source>
</evidence>
<dbReference type="InterPro" id="IPR034346">
    <property type="entry name" value="Gtt2-like_C"/>
</dbReference>
<evidence type="ECO:0000259" key="1">
    <source>
        <dbReference type="PROSITE" id="PS50404"/>
    </source>
</evidence>
<dbReference type="Gene3D" id="1.20.1050.10">
    <property type="match status" value="1"/>
</dbReference>
<sequence length="209" mass="23017">MIFYDCSTAPNPRRARMFIAEKGLDIETHEVSIAKGEQLSEAFRAVNPRATIPVLVTDDGTVLTENLGIAAFLEARFPEPPLMGRTPEEKGLVLMWNAIVEHQGGAPIAEALRNGHPAFKDRAIPGPSNHAQIPELAQRGRERVASFFEMLESRLTESPFVASDVFSLADISAFVFVDFARVIKMRIPEDNAATLAWFQAIQSRPSASL</sequence>
<dbReference type="CDD" id="cd03182">
    <property type="entry name" value="GST_C_GTT2_like"/>
    <property type="match status" value="1"/>
</dbReference>
<dbReference type="Pfam" id="PF13409">
    <property type="entry name" value="GST_N_2"/>
    <property type="match status" value="1"/>
</dbReference>
<proteinExistence type="predicted"/>
<dbReference type="Pfam" id="PF13410">
    <property type="entry name" value="GST_C_2"/>
    <property type="match status" value="1"/>
</dbReference>
<dbReference type="SFLD" id="SFLDS00019">
    <property type="entry name" value="Glutathione_Transferase_(cytos"/>
    <property type="match status" value="1"/>
</dbReference>
<dbReference type="SFLD" id="SFLDG00358">
    <property type="entry name" value="Main_(cytGST)"/>
    <property type="match status" value="1"/>
</dbReference>
<dbReference type="InterPro" id="IPR004045">
    <property type="entry name" value="Glutathione_S-Trfase_N"/>
</dbReference>
<dbReference type="RefSeq" id="WP_171170968.1">
    <property type="nucleotide sequence ID" value="NZ_WVRA01000003.1"/>
</dbReference>
<organism evidence="3 4">
    <name type="scientific">Ruegeria atlantica</name>
    <dbReference type="NCBI Taxonomy" id="81569"/>
    <lineage>
        <taxon>Bacteria</taxon>
        <taxon>Pseudomonadati</taxon>
        <taxon>Pseudomonadota</taxon>
        <taxon>Alphaproteobacteria</taxon>
        <taxon>Rhodobacterales</taxon>
        <taxon>Roseobacteraceae</taxon>
        <taxon>Ruegeria</taxon>
    </lineage>
</organism>
<dbReference type="InterPro" id="IPR036282">
    <property type="entry name" value="Glutathione-S-Trfase_C_sf"/>
</dbReference>
<dbReference type="InterPro" id="IPR034345">
    <property type="entry name" value="Gtt2-like_N"/>
</dbReference>
<feature type="domain" description="GST N-terminal" evidence="1">
    <location>
        <begin position="1"/>
        <end position="81"/>
    </location>
</feature>
<dbReference type="AlphaFoldDB" id="A0AA90Z0S5"/>